<dbReference type="PROSITE" id="PS50181">
    <property type="entry name" value="FBOX"/>
    <property type="match status" value="1"/>
</dbReference>
<sequence length="536" mass="63009">MSLQYYSNADQRQLEDDGRYTYSSRIAQIFDDNIRYLQKTLVGFDSDASFYHHLVSSSLDLLPWWKGHGQLVENKPESPHRKAGERVSIEHLPLEIMQEIFSYFMPDRYWRIYRAPPPQLILLQVSTRWRSIALSYTRLWSTFMIHYPIHEHIRMTKLWLERSGQHPLTIYIYDPRDDSKSTRNDMINLLLPHAHRWKTAIFVIPTGFKSLLSALPSLQFPLLETLCIDVVHYKRVVDRDDVEQMKEVFFHSSAPCLRAITWKTYRTYLHITRSIPTSTLTHLAGSFVIDSTFFEMLSNMNNLETLCLHYCRSDSLNRPRLAAPVVLHRLHSLDLRLDPELLFLLDLMRAPDLAVLLIGQPYSERGRKMLCAFLQKSGCSLKALTYLATFYHQLDNTFWDELLLSPEFRSITELNILGDDGDFNTLLWLLAQTDDDHFVLPYLNRLWIQCARGRCSSDCLSDMLECRATAFHPPVSLLLSEQLLDRDYQTSGRYIPASQYSLRFYFGRYDPIDGIAYWFGESYDKPHWKLFESWER</sequence>
<gene>
    <name evidence="2" type="ORF">F5878DRAFT_35217</name>
</gene>
<accession>A0AA38PE68</accession>
<dbReference type="Proteomes" id="UP001163846">
    <property type="component" value="Unassembled WGS sequence"/>
</dbReference>
<evidence type="ECO:0000259" key="1">
    <source>
        <dbReference type="PROSITE" id="PS50181"/>
    </source>
</evidence>
<comment type="caution">
    <text evidence="2">The sequence shown here is derived from an EMBL/GenBank/DDBJ whole genome shotgun (WGS) entry which is preliminary data.</text>
</comment>
<name>A0AA38PE68_9AGAR</name>
<protein>
    <recommendedName>
        <fullName evidence="1">F-box domain-containing protein</fullName>
    </recommendedName>
</protein>
<proteinExistence type="predicted"/>
<organism evidence="2 3">
    <name type="scientific">Lentinula raphanica</name>
    <dbReference type="NCBI Taxonomy" id="153919"/>
    <lineage>
        <taxon>Eukaryota</taxon>
        <taxon>Fungi</taxon>
        <taxon>Dikarya</taxon>
        <taxon>Basidiomycota</taxon>
        <taxon>Agaricomycotina</taxon>
        <taxon>Agaricomycetes</taxon>
        <taxon>Agaricomycetidae</taxon>
        <taxon>Agaricales</taxon>
        <taxon>Marasmiineae</taxon>
        <taxon>Omphalotaceae</taxon>
        <taxon>Lentinula</taxon>
    </lineage>
</organism>
<dbReference type="SUPFAM" id="SSF81383">
    <property type="entry name" value="F-box domain"/>
    <property type="match status" value="1"/>
</dbReference>
<dbReference type="Gene3D" id="1.20.1280.50">
    <property type="match status" value="1"/>
</dbReference>
<dbReference type="InterPro" id="IPR036047">
    <property type="entry name" value="F-box-like_dom_sf"/>
</dbReference>
<keyword evidence="3" id="KW-1185">Reference proteome</keyword>
<evidence type="ECO:0000313" key="3">
    <source>
        <dbReference type="Proteomes" id="UP001163846"/>
    </source>
</evidence>
<dbReference type="AlphaFoldDB" id="A0AA38PE68"/>
<dbReference type="InterPro" id="IPR001810">
    <property type="entry name" value="F-box_dom"/>
</dbReference>
<feature type="domain" description="F-box" evidence="1">
    <location>
        <begin position="86"/>
        <end position="143"/>
    </location>
</feature>
<reference evidence="2" key="1">
    <citation type="submission" date="2022-08" db="EMBL/GenBank/DDBJ databases">
        <authorList>
            <consortium name="DOE Joint Genome Institute"/>
            <person name="Min B."/>
            <person name="Riley R."/>
            <person name="Sierra-Patev S."/>
            <person name="Naranjo-Ortiz M."/>
            <person name="Looney B."/>
            <person name="Konkel Z."/>
            <person name="Slot J.C."/>
            <person name="Sakamoto Y."/>
            <person name="Steenwyk J.L."/>
            <person name="Rokas A."/>
            <person name="Carro J."/>
            <person name="Camarero S."/>
            <person name="Ferreira P."/>
            <person name="Molpeceres G."/>
            <person name="Ruiz-Duenas F.J."/>
            <person name="Serrano A."/>
            <person name="Henrissat B."/>
            <person name="Drula E."/>
            <person name="Hughes K.W."/>
            <person name="Mata J.L."/>
            <person name="Ishikawa N.K."/>
            <person name="Vargas-Isla R."/>
            <person name="Ushijima S."/>
            <person name="Smith C.A."/>
            <person name="Ahrendt S."/>
            <person name="Andreopoulos W."/>
            <person name="He G."/>
            <person name="Labutti K."/>
            <person name="Lipzen A."/>
            <person name="Ng V."/>
            <person name="Sandor L."/>
            <person name="Barry K."/>
            <person name="Martinez A.T."/>
            <person name="Xiao Y."/>
            <person name="Gibbons J.G."/>
            <person name="Terashima K."/>
            <person name="Hibbett D.S."/>
            <person name="Grigoriev I.V."/>
        </authorList>
    </citation>
    <scope>NUCLEOTIDE SEQUENCE</scope>
    <source>
        <strain evidence="2">TFB9207</strain>
    </source>
</reference>
<dbReference type="EMBL" id="MU806053">
    <property type="protein sequence ID" value="KAJ3841076.1"/>
    <property type="molecule type" value="Genomic_DNA"/>
</dbReference>
<evidence type="ECO:0000313" key="2">
    <source>
        <dbReference type="EMBL" id="KAJ3841076.1"/>
    </source>
</evidence>